<evidence type="ECO:0000313" key="3">
    <source>
        <dbReference type="Proteomes" id="UP000501443"/>
    </source>
</evidence>
<dbReference type="InterPro" id="IPR013783">
    <property type="entry name" value="Ig-like_fold"/>
</dbReference>
<accession>A0AAE7DWL6</accession>
<sequence>MSHRPLLYVFTLLLFVPLQTKASFEPGLVFPETNRYTCSSADVVGIVQAKEVLAQLLPDLSAEYDQVSDYLYVNHKSGYKSHHFLFTLHKDNVPIYGQDITLSINEQCQLFRYQYHVDVSANPILNNKSGTSVSSSDDAIEQVKSRLKKDDGSSLYYLILMRKNMFATFSQDGQDVKPSVVEEKISAQPIYKWIEGELRLGYNVNIPLNNPEGLVETYLDSTDGSLGGFYYQGKLSSPASLSNPVELNWTSYGDNPASWWGSALSKTFWQEHVGKVQRSLPLKSLSEPESRYIQFYSNRDFHWWNHGLSKDYSDFWLQANDVSRYQIPAILTNMQAVHDGFSYAAETLSYDFVGKRKVAVMLTDSDRRYDKYVPEFDAILIGDNKCKGSVYDPSVVYHEQGHALFARLLLQGMPTKHEKAKANIAINEAFADYWASTLLSRNERWNGILANLRKDVCGGDGIRNFNKPEQDYFNGFEAHIGAGHSKVTGNYGEVATETLLAAPLHRARQDIGQNSFINSDQELINRYGPNPAKALADQIILEAFLGLSMYQQYQETAYAIYQSAKRLDPKNIAAPIFRKHFTNVNLMPRDVEPTDRTAFASPQSRQAQIALSSRRESQSGSDVTLSFGDLSKVTLKLAAGSKQEEWLDAPSVQCFVFQQSNLQLNHTLKDNGVLQNREYNMALVGGNKVTQMQAKHVASEKWMFTLANDVLNDSNKKVLLRVNGNHGALLELNKEGSSSPIRFEQSFTHLGRYWYMLNDTASLTKGNWGFNSAAAKQADLFIVDCIPEFTVVLSGDRKENSQLNAYARSDSTPLNSVEWRIKEFSDSAMSGQNFSYTLPNLKKPQSITLEATVNLSGASRTVQTIADIAAVNELSSFSFQVPTQVDENSSAKFAIKDLTDPEGTEALKVEWFVNDAPVGEGTTVDWVAPEVESDTNFRISVKVVDLEDMGSVTEKRTTTLVKHINKAPVVSLSGKAVKQGETLSMTPTVSDADNKTADLTFSWKVSLANGERTYQGRALTLPIDDDYPNDSISVEVVVSDNVDQTKASATVQVIKVNKAPVVTLSGKTSGEADGWVKVDSQITDESPSDVALVWAVTPGITWEKIGNGSIKVLMPKKSFSGLIQVSVTANDGELSGSASHSIRWLAYQNSAPVVNIEGIQRAQFGSKVELQAVGIDSDQWPKALSYTWTKVDNTIPVAYKVIGSRLVFDVTEDLANARLSFMVTASDGEKTAISRHSVDIGALPLPQIVTAPLEQTHSESELVTIDASGSMPSRGKPLSYQWKQISDVELGDFDKNKSQLRFTVPELSEDKTVEFELVVTEGGQISSKRLVLELKNRGPKPRPIQKPIAVEVIKNDKQKSVIEIDATAVVELDENVEYQYYWRKVKGPKVDWIDRTSKRLKVRLASETVQQMSRSLSQNNKADLVQMLGFELDLTTPTQGNRTYGLEVEVKQAETSGEVVNPPTTPSPSPTGGGGGGGGSLGWVSLSALLLLRRRR</sequence>
<dbReference type="EMBL" id="CP053541">
    <property type="protein sequence ID" value="QJY35590.1"/>
    <property type="molecule type" value="Genomic_DNA"/>
</dbReference>
<evidence type="ECO:0000256" key="1">
    <source>
        <dbReference type="SAM" id="MobiDB-lite"/>
    </source>
</evidence>
<gene>
    <name evidence="2" type="ORF">HOO69_02770</name>
</gene>
<dbReference type="Proteomes" id="UP000501443">
    <property type="component" value="Chromosome 1"/>
</dbReference>
<reference evidence="2 3" key="1">
    <citation type="submission" date="2020-05" db="EMBL/GenBank/DDBJ databases">
        <title>First description outside Europe of the emergent pathogen for shellfish aquaculture Vibrio europaeus.</title>
        <authorList>
            <person name="Dubert J."/>
            <person name="Rojas R."/>
        </authorList>
    </citation>
    <scope>NUCLEOTIDE SEQUENCE [LARGE SCALE GENOMIC DNA]</scope>
    <source>
        <strain evidence="2 3">NPI-1</strain>
    </source>
</reference>
<name>A0AAE7DWL6_9VIBR</name>
<feature type="compositionally biased region" description="Gly residues" evidence="1">
    <location>
        <begin position="1471"/>
        <end position="1480"/>
    </location>
</feature>
<dbReference type="SUPFAM" id="SSF55486">
    <property type="entry name" value="Metalloproteases ('zincins'), catalytic domain"/>
    <property type="match status" value="1"/>
</dbReference>
<organism evidence="2 3">
    <name type="scientific">Vibrio europaeus</name>
    <dbReference type="NCBI Taxonomy" id="300876"/>
    <lineage>
        <taxon>Bacteria</taxon>
        <taxon>Pseudomonadati</taxon>
        <taxon>Pseudomonadota</taxon>
        <taxon>Gammaproteobacteria</taxon>
        <taxon>Vibrionales</taxon>
        <taxon>Vibrionaceae</taxon>
        <taxon>Vibrio</taxon>
        <taxon>Vibrio oreintalis group</taxon>
    </lineage>
</organism>
<proteinExistence type="predicted"/>
<evidence type="ECO:0000313" key="2">
    <source>
        <dbReference type="EMBL" id="QJY35590.1"/>
    </source>
</evidence>
<protein>
    <submittedName>
        <fullName evidence="2">Peptidase</fullName>
    </submittedName>
</protein>
<feature type="region of interest" description="Disordered" evidence="1">
    <location>
        <begin position="1454"/>
        <end position="1480"/>
    </location>
</feature>
<dbReference type="RefSeq" id="WP_171801264.1">
    <property type="nucleotide sequence ID" value="NZ_CP064858.1"/>
</dbReference>
<dbReference type="Gene3D" id="2.60.40.10">
    <property type="entry name" value="Immunoglobulins"/>
    <property type="match status" value="1"/>
</dbReference>